<dbReference type="Proteomes" id="UP001185069">
    <property type="component" value="Unassembled WGS sequence"/>
</dbReference>
<keyword evidence="2" id="KW-1185">Reference proteome</keyword>
<organism evidence="1 2">
    <name type="scientific">Arthrobacter russicus</name>
    <dbReference type="NCBI Taxonomy" id="172040"/>
    <lineage>
        <taxon>Bacteria</taxon>
        <taxon>Bacillati</taxon>
        <taxon>Actinomycetota</taxon>
        <taxon>Actinomycetes</taxon>
        <taxon>Micrococcales</taxon>
        <taxon>Micrococcaceae</taxon>
        <taxon>Arthrobacter</taxon>
    </lineage>
</organism>
<comment type="caution">
    <text evidence="1">The sequence shown here is derived from an EMBL/GenBank/DDBJ whole genome shotgun (WGS) entry which is preliminary data.</text>
</comment>
<name>A0ABU1JBH5_9MICC</name>
<dbReference type="RefSeq" id="WP_309796606.1">
    <property type="nucleotide sequence ID" value="NZ_BAAAHY010000006.1"/>
</dbReference>
<evidence type="ECO:0000313" key="1">
    <source>
        <dbReference type="EMBL" id="MDR6268757.1"/>
    </source>
</evidence>
<proteinExistence type="predicted"/>
<protein>
    <recommendedName>
        <fullName evidence="3">Heavy metal transporter</fullName>
    </recommendedName>
</protein>
<sequence>MKRRSRIRAALIWLLALGFAVVLVVAGGLWAIDFFKQPAAKLLQGCSAQVADQKYQLAPDQTENAALISAIALRRGLPPRAATIAIAVAMQESKIRNISYGDRDSVGMFQQRPSQGWGTAEQIMDPVYSINAFYDGLVKIPNYQNLTVTEAGDAVQRSAYPLAYGQHEPMARAFASALTGYSTAALSCTLDVPPASGVPDDVIGKLQTSFGSIGAAYDGTAIRIQAQDNAAWAYAQWAVSNAQKLGIVQVSFAGERWQRANNDGGANRGWQPADGASSQEVVIVLQATQSTG</sequence>
<accession>A0ABU1JBH5</accession>
<evidence type="ECO:0000313" key="2">
    <source>
        <dbReference type="Proteomes" id="UP001185069"/>
    </source>
</evidence>
<dbReference type="EMBL" id="JAVDQF010000001">
    <property type="protein sequence ID" value="MDR6268757.1"/>
    <property type="molecule type" value="Genomic_DNA"/>
</dbReference>
<evidence type="ECO:0008006" key="3">
    <source>
        <dbReference type="Google" id="ProtNLM"/>
    </source>
</evidence>
<reference evidence="1 2" key="1">
    <citation type="submission" date="2023-07" db="EMBL/GenBank/DDBJ databases">
        <title>Sequencing the genomes of 1000 actinobacteria strains.</title>
        <authorList>
            <person name="Klenk H.-P."/>
        </authorList>
    </citation>
    <scope>NUCLEOTIDE SEQUENCE [LARGE SCALE GENOMIC DNA]</scope>
    <source>
        <strain evidence="1 2">DSM 14555</strain>
    </source>
</reference>
<gene>
    <name evidence="1" type="ORF">JOE69_000995</name>
</gene>